<comment type="caution">
    <text evidence="3">The sequence shown here is derived from an EMBL/GenBank/DDBJ whole genome shotgun (WGS) entry which is preliminary data.</text>
</comment>
<feature type="region of interest" description="Disordered" evidence="1">
    <location>
        <begin position="209"/>
        <end position="245"/>
    </location>
</feature>
<dbReference type="Pfam" id="PF07963">
    <property type="entry name" value="N_methyl"/>
    <property type="match status" value="1"/>
</dbReference>
<proteinExistence type="predicted"/>
<sequence>MSVRANQRHQAGFALIEALGALAIAGIVLSALLAVTSQWLPAWKRGLDRVQRAEMVAAALRRVGDDFAAAQFVAPNREQKGPLFIGQEFSATFVRSEMGPNAGHGLDVVRIGEEGDRNGRALLRARAAFEPIPLGQAVAAYFRFRDPVTLLSAPFRMSFAYADRTMAWTPEWHDASKLPFAVRMTVYDESRGGGPVLVSAVHIQVDTPGGGFAGSGAGGSSNNQPPAAAQPPQQPDNTNNDGLID</sequence>
<evidence type="ECO:0000256" key="2">
    <source>
        <dbReference type="SAM" id="Phobius"/>
    </source>
</evidence>
<protein>
    <submittedName>
        <fullName evidence="3">Type II secretion system protein</fullName>
    </submittedName>
</protein>
<feature type="compositionally biased region" description="Polar residues" evidence="1">
    <location>
        <begin position="236"/>
        <end position="245"/>
    </location>
</feature>
<feature type="compositionally biased region" description="Gly residues" evidence="1">
    <location>
        <begin position="209"/>
        <end position="219"/>
    </location>
</feature>
<keyword evidence="2" id="KW-0812">Transmembrane</keyword>
<dbReference type="Proteomes" id="UP001314635">
    <property type="component" value="Unassembled WGS sequence"/>
</dbReference>
<reference evidence="4" key="1">
    <citation type="journal article" date="2021" name="ISME J.">
        <title>Evolutionary origin and ecological implication of a unique nif island in free-living Bradyrhizobium lineages.</title>
        <authorList>
            <person name="Tao J."/>
        </authorList>
    </citation>
    <scope>NUCLEOTIDE SEQUENCE [LARGE SCALE GENOMIC DNA]</scope>
    <source>
        <strain evidence="4">SZCCT0094</strain>
    </source>
</reference>
<name>A0ABS5GEP0_9BRAD</name>
<dbReference type="RefSeq" id="WP_172237153.1">
    <property type="nucleotide sequence ID" value="NZ_JABFDP010000015.1"/>
</dbReference>
<evidence type="ECO:0000256" key="1">
    <source>
        <dbReference type="SAM" id="MobiDB-lite"/>
    </source>
</evidence>
<evidence type="ECO:0000313" key="3">
    <source>
        <dbReference type="EMBL" id="MBR1139785.1"/>
    </source>
</evidence>
<keyword evidence="2" id="KW-1133">Transmembrane helix</keyword>
<accession>A0ABS5GEP0</accession>
<feature type="transmembrane region" description="Helical" evidence="2">
    <location>
        <begin position="12"/>
        <end position="35"/>
    </location>
</feature>
<dbReference type="EMBL" id="JAFCLK010000033">
    <property type="protein sequence ID" value="MBR1139785.1"/>
    <property type="molecule type" value="Genomic_DNA"/>
</dbReference>
<evidence type="ECO:0000313" key="4">
    <source>
        <dbReference type="Proteomes" id="UP001314635"/>
    </source>
</evidence>
<dbReference type="InterPro" id="IPR012902">
    <property type="entry name" value="N_methyl_site"/>
</dbReference>
<keyword evidence="4" id="KW-1185">Reference proteome</keyword>
<gene>
    <name evidence="3" type="ORF">JQ619_28925</name>
</gene>
<organism evidence="3 4">
    <name type="scientific">Bradyrhizobium denitrificans</name>
    <dbReference type="NCBI Taxonomy" id="2734912"/>
    <lineage>
        <taxon>Bacteria</taxon>
        <taxon>Pseudomonadati</taxon>
        <taxon>Pseudomonadota</taxon>
        <taxon>Alphaproteobacteria</taxon>
        <taxon>Hyphomicrobiales</taxon>
        <taxon>Nitrobacteraceae</taxon>
        <taxon>Bradyrhizobium</taxon>
    </lineage>
</organism>
<keyword evidence="2" id="KW-0472">Membrane</keyword>